<evidence type="ECO:0000313" key="2">
    <source>
        <dbReference type="EMBL" id="MBS2962904.1"/>
    </source>
</evidence>
<gene>
    <name evidence="2" type="ORF">KGA66_07610</name>
</gene>
<dbReference type="AlphaFoldDB" id="A0A8J8BDK5"/>
<feature type="compositionally biased region" description="Low complexity" evidence="1">
    <location>
        <begin position="258"/>
        <end position="272"/>
    </location>
</feature>
<comment type="caution">
    <text evidence="2">The sequence shown here is derived from an EMBL/GenBank/DDBJ whole genome shotgun (WGS) entry which is preliminary data.</text>
</comment>
<feature type="region of interest" description="Disordered" evidence="1">
    <location>
        <begin position="245"/>
        <end position="306"/>
    </location>
</feature>
<feature type="compositionally biased region" description="Basic and acidic residues" evidence="1">
    <location>
        <begin position="281"/>
        <end position="297"/>
    </location>
</feature>
<evidence type="ECO:0000256" key="1">
    <source>
        <dbReference type="SAM" id="MobiDB-lite"/>
    </source>
</evidence>
<name>A0A8J8BDK5_9ACTN</name>
<evidence type="ECO:0000313" key="3">
    <source>
        <dbReference type="Proteomes" id="UP000677913"/>
    </source>
</evidence>
<evidence type="ECO:0008006" key="4">
    <source>
        <dbReference type="Google" id="ProtNLM"/>
    </source>
</evidence>
<organism evidence="2 3">
    <name type="scientific">Actinocrinis puniceicyclus</name>
    <dbReference type="NCBI Taxonomy" id="977794"/>
    <lineage>
        <taxon>Bacteria</taxon>
        <taxon>Bacillati</taxon>
        <taxon>Actinomycetota</taxon>
        <taxon>Actinomycetes</taxon>
        <taxon>Catenulisporales</taxon>
        <taxon>Actinospicaceae</taxon>
        <taxon>Actinocrinis</taxon>
    </lineage>
</organism>
<keyword evidence="3" id="KW-1185">Reference proteome</keyword>
<sequence length="915" mass="96065">MPVHDPATSRAVLIAVDDYVPAEAPGPTPGVAGDVEEMSALLTDPALLGLTPEHCTVLRNPPDAAAVLDTVYEAAAAATGAFILYIVGYTLAAPRHPDLYFALPGSSESRLYRALRYPDVAALVRDTGRAADRIIILDYCYDGEVPAPHSTGPAALEAVAGASVLAASAKDAKSWGPSGQRMTALTGALVRTARSGVPDSGDDLDLAALHHHLGRDLASRQLPAPRLWPGQGERRIVLLRNTRAARPAAARGDGGRADGQAGAQTGTAPGAASAERAGQGPERERAAAESDASDRTYNDNLPKVPEGQDAALTMAPAALADWTAQLRTSGWPQVADEVLAGVAARGVPPNVALLLVVLRMAGRTAEADQAEAIVLMRAPDHFAEIALSLVQSGYREECARLLAQAARRPVDQIRRLARALTARGGKPQAALLFAEATGHAPDAAALEPLLELLPDLGAAHEVGPILAEATTHWQEGRVLTLAEQLEAGGVERCSYALYARAAQLAAGNWPPDRFAALLRRMSAHGAQDEIDTLLGAAEKAVGPFPSLTAYLATDLASADLSALAYRLLSHAVPAYSDVELVALSSYLEAGRQRDLAVHAYATAALSRPPSATVGYIDVLRRHREAAHADKLVLGVLNGRPGHIVGLLQALRSAERVEDAERVVRLATQAPVGVAAAVARELWESGAEQDAARVLDVLAGRPLVELASALVALAVSGSTAALLDAQLRARSPQEYIDAVSVLRTARRDEEADLLFAALGRGAPQQVCAAVLALTQAGRHQDAASLLDSFAAQAPPIEAVEAMALLAESRQGAQAAGELLISALATRPDPSMILGTLRRVRASDQTDRYLEHLGASMPPADLVVLASNLATRGCDAEADLILTRAARRDDFTQLRAAFHEAGRHAQAYHLTERHGEY</sequence>
<protein>
    <recommendedName>
        <fullName evidence="4">Caspase domain-containing protein</fullName>
    </recommendedName>
</protein>
<reference evidence="2" key="1">
    <citation type="submission" date="2021-04" db="EMBL/GenBank/DDBJ databases">
        <title>Genome based classification of Actinospica acidithermotolerans sp. nov., an actinobacterium isolated from an Indonesian hot spring.</title>
        <authorList>
            <person name="Kusuma A.B."/>
            <person name="Putra K.E."/>
            <person name="Nafisah S."/>
            <person name="Loh J."/>
            <person name="Nouioui I."/>
            <person name="Goodfellow M."/>
        </authorList>
    </citation>
    <scope>NUCLEOTIDE SEQUENCE</scope>
    <source>
        <strain evidence="2">DSM 45618</strain>
    </source>
</reference>
<accession>A0A8J8BDK5</accession>
<proteinExistence type="predicted"/>
<dbReference type="Proteomes" id="UP000677913">
    <property type="component" value="Unassembled WGS sequence"/>
</dbReference>
<dbReference type="EMBL" id="JAGSXH010000017">
    <property type="protein sequence ID" value="MBS2962904.1"/>
    <property type="molecule type" value="Genomic_DNA"/>
</dbReference>
<dbReference type="NCBIfam" id="NF047832">
    <property type="entry name" value="caspase_w_EACC1"/>
    <property type="match status" value="1"/>
</dbReference>